<dbReference type="InterPro" id="IPR008207">
    <property type="entry name" value="Sig_transdc_His_kin_Hpt_dom"/>
</dbReference>
<dbReference type="GO" id="GO:0000160">
    <property type="term" value="P:phosphorelay signal transduction system"/>
    <property type="evidence" value="ECO:0007669"/>
    <property type="project" value="InterPro"/>
</dbReference>
<evidence type="ECO:0000313" key="3">
    <source>
        <dbReference type="EMBL" id="MBB6478608.1"/>
    </source>
</evidence>
<dbReference type="Gene3D" id="1.20.120.160">
    <property type="entry name" value="HPT domain"/>
    <property type="match status" value="1"/>
</dbReference>
<dbReference type="RefSeq" id="WP_184742607.1">
    <property type="nucleotide sequence ID" value="NZ_JACHGJ010000001.1"/>
</dbReference>
<evidence type="ECO:0000256" key="1">
    <source>
        <dbReference type="PROSITE-ProRule" id="PRU00110"/>
    </source>
</evidence>
<dbReference type="SUPFAM" id="SSF47226">
    <property type="entry name" value="Histidine-containing phosphotransfer domain, HPT domain"/>
    <property type="match status" value="1"/>
</dbReference>
<evidence type="ECO:0000313" key="4">
    <source>
        <dbReference type="Proteomes" id="UP000587760"/>
    </source>
</evidence>
<dbReference type="Pfam" id="PF01627">
    <property type="entry name" value="Hpt"/>
    <property type="match status" value="1"/>
</dbReference>
<reference evidence="3 4" key="1">
    <citation type="submission" date="2020-08" db="EMBL/GenBank/DDBJ databases">
        <title>Genomic Encyclopedia of Type Strains, Phase IV (KMG-IV): sequencing the most valuable type-strain genomes for metagenomic binning, comparative biology and taxonomic classification.</title>
        <authorList>
            <person name="Goeker M."/>
        </authorList>
    </citation>
    <scope>NUCLEOTIDE SEQUENCE [LARGE SCALE GENOMIC DNA]</scope>
    <source>
        <strain evidence="3 4">DSM 2461</strain>
    </source>
</reference>
<dbReference type="PROSITE" id="PS50894">
    <property type="entry name" value="HPT"/>
    <property type="match status" value="1"/>
</dbReference>
<feature type="domain" description="HPt" evidence="2">
    <location>
        <begin position="19"/>
        <end position="110"/>
    </location>
</feature>
<dbReference type="GO" id="GO:0004672">
    <property type="term" value="F:protein kinase activity"/>
    <property type="evidence" value="ECO:0007669"/>
    <property type="project" value="UniProtKB-ARBA"/>
</dbReference>
<organism evidence="3 4">
    <name type="scientific">Spirochaeta isovalerica</name>
    <dbReference type="NCBI Taxonomy" id="150"/>
    <lineage>
        <taxon>Bacteria</taxon>
        <taxon>Pseudomonadati</taxon>
        <taxon>Spirochaetota</taxon>
        <taxon>Spirochaetia</taxon>
        <taxon>Spirochaetales</taxon>
        <taxon>Spirochaetaceae</taxon>
        <taxon>Spirochaeta</taxon>
    </lineage>
</organism>
<keyword evidence="1" id="KW-0597">Phosphoprotein</keyword>
<accession>A0A841R770</accession>
<dbReference type="EMBL" id="JACHGJ010000001">
    <property type="protein sequence ID" value="MBB6478608.1"/>
    <property type="molecule type" value="Genomic_DNA"/>
</dbReference>
<comment type="caution">
    <text evidence="3">The sequence shown here is derived from an EMBL/GenBank/DDBJ whole genome shotgun (WGS) entry which is preliminary data.</text>
</comment>
<proteinExistence type="predicted"/>
<sequence length="122" mass="13913">MEPQNMIDRQLIFEITDGNQDLFDQMMELFVQISPDQLKLIRCTWEAADYHALRAAAHDVKSSASSIGGTILYESALQLEQSAKMKLDLTQILPMIIDVEDKVEKTISFYRDGKVTFDPDDL</sequence>
<keyword evidence="4" id="KW-1185">Reference proteome</keyword>
<evidence type="ECO:0000259" key="2">
    <source>
        <dbReference type="PROSITE" id="PS50894"/>
    </source>
</evidence>
<protein>
    <submittedName>
        <fullName evidence="3">HPt (Histidine-containing phosphotransfer) domain-containing protein</fullName>
    </submittedName>
</protein>
<dbReference type="AlphaFoldDB" id="A0A841R770"/>
<feature type="modified residue" description="Phosphohistidine" evidence="1">
    <location>
        <position position="58"/>
    </location>
</feature>
<dbReference type="Proteomes" id="UP000587760">
    <property type="component" value="Unassembled WGS sequence"/>
</dbReference>
<gene>
    <name evidence="3" type="ORF">HNR50_000241</name>
</gene>
<name>A0A841R770_9SPIO</name>
<dbReference type="InterPro" id="IPR036641">
    <property type="entry name" value="HPT_dom_sf"/>
</dbReference>